<sequence>MLSVLKTFWSLVGENCIMPKKKRLKSYETIRKYGRDRARKSRKNRQLKRANREGQKTDNVIQTEEKVVGLDEHDSNEDDENGSGGHDDKSSKTEYTKKPEPEEDARTSSKTNYPKKPAPEEGMMLTLSWNIPEDVLRRANANELQEEDQSVMKISVDLPYEREGIYDSVEEKYSDVLRRDNLPYTTDDLGDSVEEKYSDVLKRNNTLTASTDVEGSLDVTSFAGSNTQHKSGKRHNWKVMENYRKRCNSKDTMKSASFVVSLLHDDVWEPNQTPPKKAPLLAQNYTHGHYASQPGKEKPESERPTKALSKQTGAQKAAIGQIDSNTTADDCEETRAAVAKNTIALIDQIWHCFNYDVMTE</sequence>
<accession>A0A9Q1HLY9</accession>
<feature type="region of interest" description="Disordered" evidence="1">
    <location>
        <begin position="288"/>
        <end position="321"/>
    </location>
</feature>
<feature type="compositionally biased region" description="Basic and acidic residues" evidence="1">
    <location>
        <begin position="295"/>
        <end position="305"/>
    </location>
</feature>
<comment type="caution">
    <text evidence="2">The sequence shown here is derived from an EMBL/GenBank/DDBJ whole genome shotgun (WGS) entry which is preliminary data.</text>
</comment>
<feature type="compositionally biased region" description="Basic and acidic residues" evidence="1">
    <location>
        <begin position="63"/>
        <end position="73"/>
    </location>
</feature>
<evidence type="ECO:0000256" key="1">
    <source>
        <dbReference type="SAM" id="MobiDB-lite"/>
    </source>
</evidence>
<gene>
    <name evidence="2" type="ORF">HOLleu_04611</name>
</gene>
<dbReference type="Proteomes" id="UP001152320">
    <property type="component" value="Chromosome 1"/>
</dbReference>
<organism evidence="2 3">
    <name type="scientific">Holothuria leucospilota</name>
    <name type="common">Black long sea cucumber</name>
    <name type="synonym">Mertensiothuria leucospilota</name>
    <dbReference type="NCBI Taxonomy" id="206669"/>
    <lineage>
        <taxon>Eukaryota</taxon>
        <taxon>Metazoa</taxon>
        <taxon>Echinodermata</taxon>
        <taxon>Eleutherozoa</taxon>
        <taxon>Echinozoa</taxon>
        <taxon>Holothuroidea</taxon>
        <taxon>Aspidochirotacea</taxon>
        <taxon>Aspidochirotida</taxon>
        <taxon>Holothuriidae</taxon>
        <taxon>Holothuria</taxon>
    </lineage>
</organism>
<feature type="region of interest" description="Disordered" evidence="1">
    <location>
        <begin position="32"/>
        <end position="120"/>
    </location>
</feature>
<keyword evidence="3" id="KW-1185">Reference proteome</keyword>
<feature type="compositionally biased region" description="Basic residues" evidence="1">
    <location>
        <begin position="37"/>
        <end position="49"/>
    </location>
</feature>
<evidence type="ECO:0000313" key="3">
    <source>
        <dbReference type="Proteomes" id="UP001152320"/>
    </source>
</evidence>
<evidence type="ECO:0000313" key="2">
    <source>
        <dbReference type="EMBL" id="KAJ8051150.1"/>
    </source>
</evidence>
<feature type="compositionally biased region" description="Basic and acidic residues" evidence="1">
    <location>
        <begin position="85"/>
        <end position="107"/>
    </location>
</feature>
<proteinExistence type="predicted"/>
<protein>
    <submittedName>
        <fullName evidence="2">Uncharacterized protein</fullName>
    </submittedName>
</protein>
<reference evidence="2" key="1">
    <citation type="submission" date="2021-10" db="EMBL/GenBank/DDBJ databases">
        <title>Tropical sea cucumber genome reveals ecological adaptation and Cuvierian tubules defense mechanism.</title>
        <authorList>
            <person name="Chen T."/>
        </authorList>
    </citation>
    <scope>NUCLEOTIDE SEQUENCE</scope>
    <source>
        <strain evidence="2">Nanhai2018</strain>
        <tissue evidence="2">Muscle</tissue>
    </source>
</reference>
<dbReference type="AlphaFoldDB" id="A0A9Q1HLY9"/>
<name>A0A9Q1HLY9_HOLLE</name>
<dbReference type="EMBL" id="JAIZAY010000001">
    <property type="protein sequence ID" value="KAJ8051150.1"/>
    <property type="molecule type" value="Genomic_DNA"/>
</dbReference>